<evidence type="ECO:0000313" key="9">
    <source>
        <dbReference type="Proteomes" id="UP000619512"/>
    </source>
</evidence>
<dbReference type="PANTHER" id="PTHR42792:SF1">
    <property type="entry name" value="FLAGELLAR HOOK-ASSOCIATED PROTEIN 3"/>
    <property type="match status" value="1"/>
</dbReference>
<organism evidence="6 9">
    <name type="scientific">Pseudoduganella plicata</name>
    <dbReference type="NCBI Taxonomy" id="321984"/>
    <lineage>
        <taxon>Bacteria</taxon>
        <taxon>Pseudomonadati</taxon>
        <taxon>Pseudomonadota</taxon>
        <taxon>Betaproteobacteria</taxon>
        <taxon>Burkholderiales</taxon>
        <taxon>Oxalobacteraceae</taxon>
        <taxon>Telluria group</taxon>
        <taxon>Pseudoduganella</taxon>
    </lineage>
</organism>
<reference evidence="7 8" key="2">
    <citation type="submission" date="2019-03" db="EMBL/GenBank/DDBJ databases">
        <title>Draft Genome Sequences of Six Type Strains of the Genus Massilia.</title>
        <authorList>
            <person name="Miess H."/>
            <person name="Frediansyhah A."/>
            <person name="Gross H."/>
        </authorList>
    </citation>
    <scope>NUCLEOTIDE SEQUENCE [LARGE SCALE GENOMIC DNA]</scope>
    <source>
        <strain evidence="7 8">DSM 17505</strain>
    </source>
</reference>
<evidence type="ECO:0000259" key="5">
    <source>
        <dbReference type="Pfam" id="PF00669"/>
    </source>
</evidence>
<dbReference type="OrthoDB" id="9768249at2"/>
<evidence type="ECO:0000313" key="6">
    <source>
        <dbReference type="EMBL" id="GGY95759.1"/>
    </source>
</evidence>
<dbReference type="NCBIfam" id="TIGR02550">
    <property type="entry name" value="flagell_flgL"/>
    <property type="match status" value="1"/>
</dbReference>
<keyword evidence="4" id="KW-0975">Bacterial flagellum</keyword>
<accession>A0A4P7BC84</accession>
<evidence type="ECO:0000256" key="2">
    <source>
        <dbReference type="ARBA" id="ARBA00004613"/>
    </source>
</evidence>
<sequence length="300" mass="32207">MRIATTQYQATMARSLELNQTMVSRLSQQMATGNKISVPSDDPITNVRISRLNREEAIVGQYRENIGAVKIRLAKNETYLTGMVNDLGAVHDQMVWAADGSNTPDDLHAMVESLEALRDSILYSANTRDQEGKYIFSGTETTKAPIVLAADGVSYTYAGNTKEQKVVVGNGITQAVNVNVSGVEALLTNLNKTIEALRTTTTRSSAEPLKSMISGTMDTIQAGQDALAGKIAKFGGAQTVLGTLDSNHANVSLSNNTARHDLSALDYGVASTELAGYNMALQASYQSYSKISNLSLFNVL</sequence>
<evidence type="ECO:0000256" key="4">
    <source>
        <dbReference type="ARBA" id="ARBA00023143"/>
    </source>
</evidence>
<gene>
    <name evidence="6" type="primary">lfgL</name>
    <name evidence="7" type="synonym">flgL</name>
    <name evidence="7" type="ORF">E1742_05690</name>
    <name evidence="6" type="ORF">GCM10007388_31440</name>
</gene>
<evidence type="ECO:0000313" key="8">
    <source>
        <dbReference type="Proteomes" id="UP000294359"/>
    </source>
</evidence>
<dbReference type="InterPro" id="IPR001492">
    <property type="entry name" value="Flagellin"/>
</dbReference>
<dbReference type="AlphaFoldDB" id="A0A4P7BC84"/>
<keyword evidence="6" id="KW-0969">Cilium</keyword>
<evidence type="ECO:0000256" key="1">
    <source>
        <dbReference type="ARBA" id="ARBA00004365"/>
    </source>
</evidence>
<dbReference type="InterPro" id="IPR001029">
    <property type="entry name" value="Flagellin_N"/>
</dbReference>
<keyword evidence="8" id="KW-1185">Reference proteome</keyword>
<evidence type="ECO:0000313" key="7">
    <source>
        <dbReference type="EMBL" id="QBQ35713.1"/>
    </source>
</evidence>
<proteinExistence type="inferred from homology"/>
<keyword evidence="6" id="KW-0282">Flagellum</keyword>
<dbReference type="GO" id="GO:0005576">
    <property type="term" value="C:extracellular region"/>
    <property type="evidence" value="ECO:0007669"/>
    <property type="project" value="UniProtKB-SubCell"/>
</dbReference>
<name>A0A4P7BC84_9BURK</name>
<comment type="similarity">
    <text evidence="3">Belongs to the bacterial flagellin family.</text>
</comment>
<dbReference type="PANTHER" id="PTHR42792">
    <property type="entry name" value="FLAGELLIN"/>
    <property type="match status" value="1"/>
</dbReference>
<dbReference type="Proteomes" id="UP000619512">
    <property type="component" value="Unassembled WGS sequence"/>
</dbReference>
<dbReference type="SUPFAM" id="SSF64518">
    <property type="entry name" value="Phase 1 flagellin"/>
    <property type="match status" value="1"/>
</dbReference>
<dbReference type="Proteomes" id="UP000294359">
    <property type="component" value="Chromosome"/>
</dbReference>
<reference evidence="6" key="3">
    <citation type="submission" date="2022-12" db="EMBL/GenBank/DDBJ databases">
        <authorList>
            <person name="Sun Q."/>
            <person name="Kim S."/>
        </authorList>
    </citation>
    <scope>NUCLEOTIDE SEQUENCE</scope>
    <source>
        <strain evidence="6">KCTC 12344</strain>
    </source>
</reference>
<dbReference type="Pfam" id="PF00669">
    <property type="entry name" value="Flagellin_N"/>
    <property type="match status" value="1"/>
</dbReference>
<dbReference type="Gene3D" id="1.20.1330.10">
    <property type="entry name" value="f41 fragment of flagellin, N-terminal domain"/>
    <property type="match status" value="1"/>
</dbReference>
<evidence type="ECO:0000256" key="3">
    <source>
        <dbReference type="ARBA" id="ARBA00005709"/>
    </source>
</evidence>
<dbReference type="GO" id="GO:0009424">
    <property type="term" value="C:bacterial-type flagellum hook"/>
    <property type="evidence" value="ECO:0007669"/>
    <property type="project" value="InterPro"/>
</dbReference>
<dbReference type="RefSeq" id="WP_134383950.1">
    <property type="nucleotide sequence ID" value="NZ_BMWW01000005.1"/>
</dbReference>
<dbReference type="EMBL" id="BMWW01000005">
    <property type="protein sequence ID" value="GGY95759.1"/>
    <property type="molecule type" value="Genomic_DNA"/>
</dbReference>
<dbReference type="GO" id="GO:0005198">
    <property type="term" value="F:structural molecule activity"/>
    <property type="evidence" value="ECO:0007669"/>
    <property type="project" value="InterPro"/>
</dbReference>
<comment type="subcellular location">
    <subcellularLocation>
        <location evidence="1">Bacterial flagellum</location>
    </subcellularLocation>
    <subcellularLocation>
        <location evidence="2">Secreted</location>
    </subcellularLocation>
</comment>
<dbReference type="EMBL" id="CP038026">
    <property type="protein sequence ID" value="QBQ35713.1"/>
    <property type="molecule type" value="Genomic_DNA"/>
</dbReference>
<protein>
    <submittedName>
        <fullName evidence="6">Flagellar hook-associated protein 3</fullName>
    </submittedName>
</protein>
<dbReference type="InterPro" id="IPR013384">
    <property type="entry name" value="Flagell_FlgL"/>
</dbReference>
<reference evidence="6" key="1">
    <citation type="journal article" date="2014" name="Int. J. Syst. Evol. Microbiol.">
        <title>Complete genome sequence of Corynebacterium casei LMG S-19264T (=DSM 44701T), isolated from a smear-ripened cheese.</title>
        <authorList>
            <consortium name="US DOE Joint Genome Institute (JGI-PGF)"/>
            <person name="Walter F."/>
            <person name="Albersmeier A."/>
            <person name="Kalinowski J."/>
            <person name="Ruckert C."/>
        </authorList>
    </citation>
    <scope>NUCLEOTIDE SEQUENCE</scope>
    <source>
        <strain evidence="6">KCTC 12344</strain>
    </source>
</reference>
<keyword evidence="6" id="KW-0966">Cell projection</keyword>
<dbReference type="GO" id="GO:0071973">
    <property type="term" value="P:bacterial-type flagellum-dependent cell motility"/>
    <property type="evidence" value="ECO:0007669"/>
    <property type="project" value="InterPro"/>
</dbReference>
<feature type="domain" description="Flagellin N-terminal" evidence="5">
    <location>
        <begin position="3"/>
        <end position="141"/>
    </location>
</feature>